<sequence length="284" mass="33004">MTAIIDKSMVEGSAYLPSNGRNLDIPQQLLEINELLKSINTRLEDCALEWQAEISRKQWKIFNSKVIGGILFEQSLLVRTYFTEKDLDEAFQHLLSCNKIFTEYFKNFIDLLQDETASDNKETRYTRNQFYDTTRNCKELNNNHTKSMQLLSLNHKHLNEERKIQDYINNISTVQNSFTDVLKAKLNFDTKFLGFEAVLHKATSTSTNIACFCQDCSNTVQSIHSKNRKLRNVTINQRNHTLTKTKRLTRLSKTLCKKRKNEKPSVVMADAGDQLFLETHDNFC</sequence>
<protein>
    <submittedName>
        <fullName evidence="1">Uncharacterized protein</fullName>
    </submittedName>
</protein>
<proteinExistence type="predicted"/>
<evidence type="ECO:0000313" key="1">
    <source>
        <dbReference type="EMBL" id="CAL7948170.1"/>
    </source>
</evidence>
<dbReference type="EMBL" id="CAXAJV020001299">
    <property type="protein sequence ID" value="CAL7948170.1"/>
    <property type="molecule type" value="Genomic_DNA"/>
</dbReference>
<comment type="caution">
    <text evidence="1">The sequence shown here is derived from an EMBL/GenBank/DDBJ whole genome shotgun (WGS) entry which is preliminary data.</text>
</comment>
<keyword evidence="2" id="KW-1185">Reference proteome</keyword>
<name>A0ABP1P4H0_XYLVO</name>
<organism evidence="1 2">
    <name type="scientific">Xylocopa violacea</name>
    <name type="common">Violet carpenter bee</name>
    <name type="synonym">Apis violacea</name>
    <dbReference type="NCBI Taxonomy" id="135666"/>
    <lineage>
        <taxon>Eukaryota</taxon>
        <taxon>Metazoa</taxon>
        <taxon>Ecdysozoa</taxon>
        <taxon>Arthropoda</taxon>
        <taxon>Hexapoda</taxon>
        <taxon>Insecta</taxon>
        <taxon>Pterygota</taxon>
        <taxon>Neoptera</taxon>
        <taxon>Endopterygota</taxon>
        <taxon>Hymenoptera</taxon>
        <taxon>Apocrita</taxon>
        <taxon>Aculeata</taxon>
        <taxon>Apoidea</taxon>
        <taxon>Anthophila</taxon>
        <taxon>Apidae</taxon>
        <taxon>Xylocopa</taxon>
        <taxon>Xylocopa</taxon>
    </lineage>
</organism>
<evidence type="ECO:0000313" key="2">
    <source>
        <dbReference type="Proteomes" id="UP001642520"/>
    </source>
</evidence>
<reference evidence="1 2" key="1">
    <citation type="submission" date="2024-08" db="EMBL/GenBank/DDBJ databases">
        <authorList>
            <person name="Will J Nash"/>
            <person name="Angela Man"/>
            <person name="Seanna McTaggart"/>
            <person name="Kendall Baker"/>
            <person name="Tom Barker"/>
            <person name="Leah Catchpole"/>
            <person name="Alex Durrant"/>
            <person name="Karim Gharbi"/>
            <person name="Naomi Irish"/>
            <person name="Gemy Kaithakottil"/>
            <person name="Debby Ku"/>
            <person name="Aaliyah Providence"/>
            <person name="Felix Shaw"/>
            <person name="David Swarbreck"/>
            <person name="Chris Watkins"/>
            <person name="Ann M. McCartney"/>
            <person name="Giulio Formenti"/>
            <person name="Alice Mouton"/>
            <person name="Noel Vella"/>
            <person name="Bjorn M von Reumont"/>
            <person name="Adriana Vella"/>
            <person name="Wilfried Haerty"/>
        </authorList>
    </citation>
    <scope>NUCLEOTIDE SEQUENCE [LARGE SCALE GENOMIC DNA]</scope>
</reference>
<gene>
    <name evidence="1" type="ORF">XYLVIOL_LOCUS8701</name>
</gene>
<dbReference type="Proteomes" id="UP001642520">
    <property type="component" value="Unassembled WGS sequence"/>
</dbReference>
<accession>A0ABP1P4H0</accession>